<evidence type="ECO:0000313" key="12">
    <source>
        <dbReference type="EMBL" id="GLH70978.1"/>
    </source>
</evidence>
<keyword evidence="4" id="KW-0479">Metal-binding</keyword>
<organism evidence="12 13">
    <name type="scientific">Geothrix rubra</name>
    <dbReference type="NCBI Taxonomy" id="2927977"/>
    <lineage>
        <taxon>Bacteria</taxon>
        <taxon>Pseudomonadati</taxon>
        <taxon>Acidobacteriota</taxon>
        <taxon>Holophagae</taxon>
        <taxon>Holophagales</taxon>
        <taxon>Holophagaceae</taxon>
        <taxon>Geothrix</taxon>
    </lineage>
</organism>
<reference evidence="12 13" key="1">
    <citation type="journal article" date="2023" name="Antonie Van Leeuwenhoek">
        <title>Mesoterricola silvestris gen. nov., sp. nov., Mesoterricola sediminis sp. nov., Geothrix oryzae sp. nov., Geothrix edaphica sp. nov., Geothrix rubra sp. nov., and Geothrix limicola sp. nov., six novel members of Acidobacteriota isolated from soils.</title>
        <authorList>
            <person name="Itoh H."/>
            <person name="Sugisawa Y."/>
            <person name="Mise K."/>
            <person name="Xu Z."/>
            <person name="Kuniyasu M."/>
            <person name="Ushijima N."/>
            <person name="Kawano K."/>
            <person name="Kobayashi E."/>
            <person name="Shiratori Y."/>
            <person name="Masuda Y."/>
            <person name="Senoo K."/>
        </authorList>
    </citation>
    <scope>NUCLEOTIDE SEQUENCE [LARGE SCALE GENOMIC DNA]</scope>
    <source>
        <strain evidence="12 13">Red803</strain>
    </source>
</reference>
<dbReference type="PROSITE" id="PS00150">
    <property type="entry name" value="ACYLPHOSPHATASE_1"/>
    <property type="match status" value="1"/>
</dbReference>
<feature type="domain" description="Acylphosphatase-like" evidence="10">
    <location>
        <begin position="3"/>
        <end position="90"/>
    </location>
</feature>
<dbReference type="Pfam" id="PF22521">
    <property type="entry name" value="HypF_C_2"/>
    <property type="match status" value="1"/>
</dbReference>
<evidence type="ECO:0000256" key="1">
    <source>
        <dbReference type="ARBA" id="ARBA00004711"/>
    </source>
</evidence>
<dbReference type="InterPro" id="IPR001792">
    <property type="entry name" value="Acylphosphatase-like_dom"/>
</dbReference>
<dbReference type="Pfam" id="PF17788">
    <property type="entry name" value="HypF_C"/>
    <property type="match status" value="1"/>
</dbReference>
<evidence type="ECO:0000256" key="3">
    <source>
        <dbReference type="ARBA" id="ARBA00022598"/>
    </source>
</evidence>
<evidence type="ECO:0000256" key="5">
    <source>
        <dbReference type="ARBA" id="ARBA00022771"/>
    </source>
</evidence>
<dbReference type="Gene3D" id="3.30.420.40">
    <property type="match status" value="1"/>
</dbReference>
<dbReference type="InterPro" id="IPR017945">
    <property type="entry name" value="DHBP_synth_RibB-like_a/b_dom"/>
</dbReference>
<dbReference type="InterPro" id="IPR055128">
    <property type="entry name" value="HypF_C_2"/>
</dbReference>
<dbReference type="PROSITE" id="PS51160">
    <property type="entry name" value="ACYLPHOSPHATASE_3"/>
    <property type="match status" value="1"/>
</dbReference>
<keyword evidence="5" id="KW-0863">Zinc-finger</keyword>
<dbReference type="Gene3D" id="3.90.870.50">
    <property type="match status" value="1"/>
</dbReference>
<dbReference type="Pfam" id="PF01300">
    <property type="entry name" value="Sua5_yciO_yrdC"/>
    <property type="match status" value="1"/>
</dbReference>
<evidence type="ECO:0000256" key="6">
    <source>
        <dbReference type="ARBA" id="ARBA00022833"/>
    </source>
</evidence>
<feature type="active site" evidence="9">
    <location>
        <position position="18"/>
    </location>
</feature>
<comment type="caution">
    <text evidence="12">The sequence shown here is derived from an EMBL/GenBank/DDBJ whole genome shotgun (WGS) entry which is preliminary data.</text>
</comment>
<name>A0ABQ5Q992_9BACT</name>
<dbReference type="SUPFAM" id="SSF55821">
    <property type="entry name" value="YrdC/RibB"/>
    <property type="match status" value="1"/>
</dbReference>
<dbReference type="PANTHER" id="PTHR42959:SF1">
    <property type="entry name" value="CARBAMOYLTRANSFERASE HYPF"/>
    <property type="match status" value="1"/>
</dbReference>
<dbReference type="Proteomes" id="UP001165089">
    <property type="component" value="Unassembled WGS sequence"/>
</dbReference>
<keyword evidence="9" id="KW-0378">Hydrolase</keyword>
<dbReference type="PROSITE" id="PS51163">
    <property type="entry name" value="YRDC"/>
    <property type="match status" value="1"/>
</dbReference>
<dbReference type="EMBL" id="BSDD01000005">
    <property type="protein sequence ID" value="GLH70978.1"/>
    <property type="molecule type" value="Genomic_DNA"/>
</dbReference>
<dbReference type="InterPro" id="IPR051060">
    <property type="entry name" value="Carbamoyltrans_HypF-like"/>
</dbReference>
<evidence type="ECO:0000259" key="10">
    <source>
        <dbReference type="PROSITE" id="PS51160"/>
    </source>
</evidence>
<dbReference type="InterPro" id="IPR041440">
    <property type="entry name" value="HypF_C"/>
</dbReference>
<dbReference type="PIRSF" id="PIRSF006256">
    <property type="entry name" value="CMPcnvr_hdrg_mat"/>
    <property type="match status" value="1"/>
</dbReference>
<dbReference type="RefSeq" id="WP_285726768.1">
    <property type="nucleotide sequence ID" value="NZ_BSDD01000005.1"/>
</dbReference>
<dbReference type="SUPFAM" id="SSF54975">
    <property type="entry name" value="Acylphosphatase/BLUF domain-like"/>
    <property type="match status" value="1"/>
</dbReference>
<dbReference type="InterPro" id="IPR004421">
    <property type="entry name" value="Carbamoyltransferase_HypF"/>
</dbReference>
<dbReference type="InterPro" id="IPR011125">
    <property type="entry name" value="Znf_HypF"/>
</dbReference>
<dbReference type="InterPro" id="IPR036046">
    <property type="entry name" value="Acylphosphatase-like_dom_sf"/>
</dbReference>
<evidence type="ECO:0000256" key="2">
    <source>
        <dbReference type="ARBA" id="ARBA00008097"/>
    </source>
</evidence>
<dbReference type="EC" id="6.2.-.-" evidence="8"/>
<dbReference type="PANTHER" id="PTHR42959">
    <property type="entry name" value="CARBAMOYLTRANSFERASE"/>
    <property type="match status" value="1"/>
</dbReference>
<accession>A0ABQ5Q992</accession>
<evidence type="ECO:0000256" key="7">
    <source>
        <dbReference type="ARBA" id="ARBA00048220"/>
    </source>
</evidence>
<dbReference type="Pfam" id="PF07503">
    <property type="entry name" value="zf-HYPF"/>
    <property type="match status" value="2"/>
</dbReference>
<feature type="active site" evidence="9">
    <location>
        <position position="36"/>
    </location>
</feature>
<dbReference type="InterPro" id="IPR017968">
    <property type="entry name" value="Acylphosphatase_CS"/>
</dbReference>
<protein>
    <recommendedName>
        <fullName evidence="8">Carbamoyltransferase</fullName>
        <ecNumber evidence="8">6.2.-.-</ecNumber>
    </recommendedName>
</protein>
<comment type="catalytic activity">
    <reaction evidence="7">
        <text>C-terminal L-cysteinyl-[HypE protein] + carbamoyl phosphate + ATP + H2O = C-terminal S-carboxamide-L-cysteinyl-[HypE protein] + AMP + phosphate + diphosphate + H(+)</text>
        <dbReference type="Rhea" id="RHEA:55636"/>
        <dbReference type="Rhea" id="RHEA-COMP:14247"/>
        <dbReference type="Rhea" id="RHEA-COMP:14392"/>
        <dbReference type="ChEBI" id="CHEBI:15377"/>
        <dbReference type="ChEBI" id="CHEBI:15378"/>
        <dbReference type="ChEBI" id="CHEBI:30616"/>
        <dbReference type="ChEBI" id="CHEBI:33019"/>
        <dbReference type="ChEBI" id="CHEBI:43474"/>
        <dbReference type="ChEBI" id="CHEBI:58228"/>
        <dbReference type="ChEBI" id="CHEBI:76913"/>
        <dbReference type="ChEBI" id="CHEBI:139126"/>
        <dbReference type="ChEBI" id="CHEBI:456215"/>
    </reaction>
</comment>
<dbReference type="Gene3D" id="3.30.420.360">
    <property type="match status" value="1"/>
</dbReference>
<evidence type="ECO:0000256" key="4">
    <source>
        <dbReference type="ARBA" id="ARBA00022723"/>
    </source>
</evidence>
<evidence type="ECO:0000256" key="8">
    <source>
        <dbReference type="PIRNR" id="PIRNR006256"/>
    </source>
</evidence>
<dbReference type="Gene3D" id="3.30.110.120">
    <property type="match status" value="1"/>
</dbReference>
<keyword evidence="13" id="KW-1185">Reference proteome</keyword>
<evidence type="ECO:0000259" key="11">
    <source>
        <dbReference type="PROSITE" id="PS51163"/>
    </source>
</evidence>
<keyword evidence="6" id="KW-0862">Zinc</keyword>
<dbReference type="InterPro" id="IPR006070">
    <property type="entry name" value="Sua5-like_dom"/>
</dbReference>
<evidence type="ECO:0000256" key="9">
    <source>
        <dbReference type="PROSITE-ProRule" id="PRU00520"/>
    </source>
</evidence>
<gene>
    <name evidence="12" type="primary">hypF</name>
    <name evidence="12" type="ORF">GETHPA_25110</name>
</gene>
<sequence length="752" mass="79740">MARLRVAVEGIVQGVGFRPAVFRLAEAHGLTGWVRNRPEGVELEVQGPEPATSAFLRALREEVPPPARVDRIVTQALAERAEESAFEIRDSGAGEEVRPVVPPDLATCPECAREVGTPGERRHRYPFTNCTYCGPRYTIIEGLPYDRPRTSMKGFPLCPACEQEYRDPRNRRFHAQPVACPVCGPRLSLVAPGGAPRAEGEAALQAAAEILRRGGVLALKGLGGYQLLVDATSDAAVARLRHRKHREEKPFAVMFQDLASLQSACEAGAAETGLLTGAEAPILLLRRRPGAPVAAAVAPGNPRLGAFLPYTPLHRLLLEAVGGPVVCTSGNLSDEPMAFGDDEARSRLGALADAFLVHDRPIVRPVDDSVLRLDADGPTFLRRARGYAPLAVPLGDGGPPVLALGGHQKNTVALLAGGQVVLSQHLGDLASAEGADLLARTVTDLLAFFRIRPERLACDLHPDYASTRLAERLAAEWGLPLLRVQHHHAHGAACAAEHGLRGPVLALAWDGTGYGADGTIWGGEALVVAGATFRRVGHLRPFPLPGGDAAVRDPKRSALGLVGAVLGPGRIPASLLAAFEEAELGVLQAMLARDLNCPRTSSLGRLFDAVAALTGIRERRGFEGQAAMELEFAAERAAPEHAYGWAFSGQEVRVADPAPLVAELLRDRAAGAAPEALARRFHAALADLALAWARHAGLRDVALAGGCFQNALLTTLVTARLSEAGFRVHRHRRFPPNDGSLALGQAAVAATA</sequence>
<dbReference type="Pfam" id="PF00708">
    <property type="entry name" value="Acylphosphatase"/>
    <property type="match status" value="1"/>
</dbReference>
<comment type="pathway">
    <text evidence="1">Protein modification; [NiFe] hydrogenase maturation.</text>
</comment>
<feature type="domain" description="YrdC-like" evidence="11">
    <location>
        <begin position="201"/>
        <end position="386"/>
    </location>
</feature>
<evidence type="ECO:0000313" key="13">
    <source>
        <dbReference type="Proteomes" id="UP001165089"/>
    </source>
</evidence>
<comment type="catalytic activity">
    <reaction evidence="9">
        <text>an acyl phosphate + H2O = a carboxylate + phosphate + H(+)</text>
        <dbReference type="Rhea" id="RHEA:14965"/>
        <dbReference type="ChEBI" id="CHEBI:15377"/>
        <dbReference type="ChEBI" id="CHEBI:15378"/>
        <dbReference type="ChEBI" id="CHEBI:29067"/>
        <dbReference type="ChEBI" id="CHEBI:43474"/>
        <dbReference type="ChEBI" id="CHEBI:59918"/>
        <dbReference type="EC" id="3.6.1.7"/>
    </reaction>
</comment>
<keyword evidence="3" id="KW-0436">Ligase</keyword>
<proteinExistence type="inferred from homology"/>
<dbReference type="NCBIfam" id="TIGR00143">
    <property type="entry name" value="hypF"/>
    <property type="match status" value="1"/>
</dbReference>
<comment type="similarity">
    <text evidence="2 8">Belongs to the carbamoyltransferase HypF family.</text>
</comment>